<feature type="transmembrane region" description="Helical" evidence="1">
    <location>
        <begin position="57"/>
        <end position="78"/>
    </location>
</feature>
<feature type="domain" description="Reverse transcriptase zinc-binding" evidence="2">
    <location>
        <begin position="73"/>
        <end position="137"/>
    </location>
</feature>
<dbReference type="EMBL" id="JABWDY010020424">
    <property type="protein sequence ID" value="KAF5193166.1"/>
    <property type="molecule type" value="Genomic_DNA"/>
</dbReference>
<evidence type="ECO:0000313" key="3">
    <source>
        <dbReference type="EMBL" id="KAF5193166.1"/>
    </source>
</evidence>
<dbReference type="AlphaFoldDB" id="A0A7J6W6Y7"/>
<feature type="transmembrane region" description="Helical" evidence="1">
    <location>
        <begin position="12"/>
        <end position="36"/>
    </location>
</feature>
<organism evidence="3 4">
    <name type="scientific">Thalictrum thalictroides</name>
    <name type="common">Rue-anemone</name>
    <name type="synonym">Anemone thalictroides</name>
    <dbReference type="NCBI Taxonomy" id="46969"/>
    <lineage>
        <taxon>Eukaryota</taxon>
        <taxon>Viridiplantae</taxon>
        <taxon>Streptophyta</taxon>
        <taxon>Embryophyta</taxon>
        <taxon>Tracheophyta</taxon>
        <taxon>Spermatophyta</taxon>
        <taxon>Magnoliopsida</taxon>
        <taxon>Ranunculales</taxon>
        <taxon>Ranunculaceae</taxon>
        <taxon>Thalictroideae</taxon>
        <taxon>Thalictrum</taxon>
    </lineage>
</organism>
<name>A0A7J6W6Y7_THATH</name>
<dbReference type="Pfam" id="PF13966">
    <property type="entry name" value="zf-RVT"/>
    <property type="match status" value="1"/>
</dbReference>
<keyword evidence="1" id="KW-0472">Membrane</keyword>
<keyword evidence="1" id="KW-1133">Transmembrane helix</keyword>
<proteinExistence type="predicted"/>
<keyword evidence="4" id="KW-1185">Reference proteome</keyword>
<evidence type="ECO:0000259" key="2">
    <source>
        <dbReference type="Pfam" id="PF13966"/>
    </source>
</evidence>
<gene>
    <name evidence="3" type="ORF">FRX31_017247</name>
</gene>
<reference evidence="3 4" key="1">
    <citation type="submission" date="2020-06" db="EMBL/GenBank/DDBJ databases">
        <title>Transcriptomic and genomic resources for Thalictrum thalictroides and T. hernandezii: Facilitating candidate gene discovery in an emerging model plant lineage.</title>
        <authorList>
            <person name="Arias T."/>
            <person name="Riano-Pachon D.M."/>
            <person name="Di Stilio V.S."/>
        </authorList>
    </citation>
    <scope>NUCLEOTIDE SEQUENCE [LARGE SCALE GENOMIC DNA]</scope>
    <source>
        <strain evidence="4">cv. WT478/WT964</strain>
        <tissue evidence="3">Leaves</tissue>
    </source>
</reference>
<dbReference type="Proteomes" id="UP000554482">
    <property type="component" value="Unassembled WGS sequence"/>
</dbReference>
<evidence type="ECO:0000313" key="4">
    <source>
        <dbReference type="Proteomes" id="UP000554482"/>
    </source>
</evidence>
<keyword evidence="1" id="KW-0812">Transmembrane</keyword>
<dbReference type="OrthoDB" id="1071881at2759"/>
<protein>
    <recommendedName>
        <fullName evidence="2">Reverse transcriptase zinc-binding domain-containing protein</fullName>
    </recommendedName>
</protein>
<dbReference type="InterPro" id="IPR026960">
    <property type="entry name" value="RVT-Znf"/>
</dbReference>
<dbReference type="PANTHER" id="PTHR33116:SF78">
    <property type="entry name" value="OS12G0587133 PROTEIN"/>
    <property type="match status" value="1"/>
</dbReference>
<sequence>TPELVQMEFAHILGMPIATTPLHYLGLPLTATRLLLRDCQPLINKFKKKITGWKTKLMYYAGRLVMINAVLTSTRVYWAIRPRFEKLSWTRIVWNKHITPKHAFISWLAMQEALMTQDKLLKWGTLNETNCVLCNKEYGVPLRVQKTIPQSIQTKS</sequence>
<evidence type="ECO:0000256" key="1">
    <source>
        <dbReference type="SAM" id="Phobius"/>
    </source>
</evidence>
<accession>A0A7J6W6Y7</accession>
<feature type="non-terminal residue" evidence="3">
    <location>
        <position position="1"/>
    </location>
</feature>
<comment type="caution">
    <text evidence="3">The sequence shown here is derived from an EMBL/GenBank/DDBJ whole genome shotgun (WGS) entry which is preliminary data.</text>
</comment>
<dbReference type="PANTHER" id="PTHR33116">
    <property type="entry name" value="REVERSE TRANSCRIPTASE ZINC-BINDING DOMAIN-CONTAINING PROTEIN-RELATED-RELATED"/>
    <property type="match status" value="1"/>
</dbReference>